<comment type="cofactor">
    <cofactor evidence="1">
        <name>[4Fe-4S] cluster</name>
        <dbReference type="ChEBI" id="CHEBI:49883"/>
    </cofactor>
</comment>
<keyword evidence="10" id="KW-0411">Iron-sulfur</keyword>
<evidence type="ECO:0000256" key="5">
    <source>
        <dbReference type="ARBA" id="ARBA00022741"/>
    </source>
</evidence>
<dbReference type="Proteomes" id="UP001527925">
    <property type="component" value="Unassembled WGS sequence"/>
</dbReference>
<dbReference type="InterPro" id="IPR014808">
    <property type="entry name" value="DNA_replication_fac_Dna2_N"/>
</dbReference>
<evidence type="ECO:0000313" key="14">
    <source>
        <dbReference type="Proteomes" id="UP001527925"/>
    </source>
</evidence>
<name>A0ABR4NLG6_9FUNG</name>
<sequence>MSDRPAVTWLTSPPAKHLSVLGGDSSSPSPTPTHGAAQAARRTNGDDPADDQALPTSGIGAEAAGEPGRSTHELLRMLGVGGGCGVQGSERYAEPPRPPATAQRKRRRPLSIAFENSLSSPGVGFSSLMQECESVFAAGPSEGQRLDAGARPQTERFARLIVLEVGTRLAGGPASEHEKAVRVLDETTGQEKLVLLRGEWLESELAPGAHRLVLFLRLHVDAHKQVPSGDFIHVTAQTQNEAEIIVDSDDGVLIIHPDLLVPVTTISESFACLRRTVLKTRIKSRELNAPLVFGSVLHELFQNALRQRNFTLSFLHEACHSLLSKISDELFVIDLDEQSAFQQLQPMIDGLRQWAYTFLAEPLRDQVDPHVYTSASDLAARSAGSHSKVDSIVDIEEAIWCHTYGIKGHIDISATVRFGGASIPPSLAPVELKTSKTNYGVDSHRAQTMIYSLIMAEAYGVDIEQGLLAYVCRNESHQVPLRWGELRSMIIMRNSFASHSVRRDQRTSKLPEVVRNERICSKCYMLDSCLLYHKIEGGTASEFGPNPAIGDRMARINERHTLFYKQWDEFLSNEEPDAEQNTREFFILTSQERERLGR</sequence>
<keyword evidence="8" id="KW-0067">ATP-binding</keyword>
<keyword evidence="3" id="KW-0540">Nuclease</keyword>
<evidence type="ECO:0000256" key="3">
    <source>
        <dbReference type="ARBA" id="ARBA00022722"/>
    </source>
</evidence>
<dbReference type="GO" id="GO:0004519">
    <property type="term" value="F:endonuclease activity"/>
    <property type="evidence" value="ECO:0007669"/>
    <property type="project" value="UniProtKB-KW"/>
</dbReference>
<keyword evidence="9" id="KW-0408">Iron</keyword>
<dbReference type="PANTHER" id="PTHR36531">
    <property type="entry name" value="CRISPR-ASSOCIATED EXONUCLEASE CAS4"/>
    <property type="match status" value="1"/>
</dbReference>
<protein>
    <submittedName>
        <fullName evidence="13">DNA replication endonuclease-helicase Dna2</fullName>
        <ecNumber evidence="13">3.6.4.12</ecNumber>
    </submittedName>
</protein>
<dbReference type="GO" id="GO:0016787">
    <property type="term" value="F:hydrolase activity"/>
    <property type="evidence" value="ECO:0007669"/>
    <property type="project" value="UniProtKB-KW"/>
</dbReference>
<evidence type="ECO:0000256" key="6">
    <source>
        <dbReference type="ARBA" id="ARBA00022801"/>
    </source>
</evidence>
<evidence type="ECO:0000256" key="7">
    <source>
        <dbReference type="ARBA" id="ARBA00022806"/>
    </source>
</evidence>
<dbReference type="GO" id="GO:0003678">
    <property type="term" value="F:DNA helicase activity"/>
    <property type="evidence" value="ECO:0007669"/>
    <property type="project" value="UniProtKB-EC"/>
</dbReference>
<dbReference type="PANTHER" id="PTHR36531:SF6">
    <property type="entry name" value="DNA REPLICATION ATP-DEPENDENT HELICASE_NUCLEASE DNA2"/>
    <property type="match status" value="1"/>
</dbReference>
<evidence type="ECO:0000259" key="12">
    <source>
        <dbReference type="Pfam" id="PF08696"/>
    </source>
</evidence>
<evidence type="ECO:0000256" key="2">
    <source>
        <dbReference type="ARBA" id="ARBA00007913"/>
    </source>
</evidence>
<evidence type="ECO:0000256" key="9">
    <source>
        <dbReference type="ARBA" id="ARBA00023004"/>
    </source>
</evidence>
<comment type="similarity">
    <text evidence="2">Belongs to the DNA2/NAM7 helicase family.</text>
</comment>
<comment type="caution">
    <text evidence="13">The sequence shown here is derived from an EMBL/GenBank/DDBJ whole genome shotgun (WGS) entry which is preliminary data.</text>
</comment>
<evidence type="ECO:0000256" key="8">
    <source>
        <dbReference type="ARBA" id="ARBA00022840"/>
    </source>
</evidence>
<dbReference type="Pfam" id="PF08696">
    <property type="entry name" value="Dna2"/>
    <property type="match status" value="1"/>
</dbReference>
<evidence type="ECO:0000256" key="1">
    <source>
        <dbReference type="ARBA" id="ARBA00001966"/>
    </source>
</evidence>
<dbReference type="EMBL" id="JADGIZ020000001">
    <property type="protein sequence ID" value="KAL2920294.1"/>
    <property type="molecule type" value="Genomic_DNA"/>
</dbReference>
<dbReference type="InterPro" id="IPR011604">
    <property type="entry name" value="PDDEXK-like_dom_sf"/>
</dbReference>
<keyword evidence="5" id="KW-0547">Nucleotide-binding</keyword>
<organism evidence="13 14">
    <name type="scientific">Polyrhizophydium stewartii</name>
    <dbReference type="NCBI Taxonomy" id="2732419"/>
    <lineage>
        <taxon>Eukaryota</taxon>
        <taxon>Fungi</taxon>
        <taxon>Fungi incertae sedis</taxon>
        <taxon>Chytridiomycota</taxon>
        <taxon>Chytridiomycota incertae sedis</taxon>
        <taxon>Chytridiomycetes</taxon>
        <taxon>Rhizophydiales</taxon>
        <taxon>Rhizophydiales incertae sedis</taxon>
        <taxon>Polyrhizophydium</taxon>
    </lineage>
</organism>
<feature type="region of interest" description="Disordered" evidence="11">
    <location>
        <begin position="87"/>
        <end position="109"/>
    </location>
</feature>
<dbReference type="EC" id="3.6.4.12" evidence="13"/>
<evidence type="ECO:0000256" key="4">
    <source>
        <dbReference type="ARBA" id="ARBA00022723"/>
    </source>
</evidence>
<dbReference type="InterPro" id="IPR051827">
    <property type="entry name" value="Cas4_exonuclease"/>
</dbReference>
<evidence type="ECO:0000313" key="13">
    <source>
        <dbReference type="EMBL" id="KAL2920294.1"/>
    </source>
</evidence>
<keyword evidence="14" id="KW-1185">Reference proteome</keyword>
<dbReference type="Gene3D" id="3.90.320.10">
    <property type="match status" value="1"/>
</dbReference>
<keyword evidence="6 13" id="KW-0378">Hydrolase</keyword>
<reference evidence="13 14" key="1">
    <citation type="submission" date="2023-09" db="EMBL/GenBank/DDBJ databases">
        <title>Pangenome analysis of Batrachochytrium dendrobatidis and related Chytrids.</title>
        <authorList>
            <person name="Yacoub M.N."/>
            <person name="Stajich J.E."/>
            <person name="James T.Y."/>
        </authorList>
    </citation>
    <scope>NUCLEOTIDE SEQUENCE [LARGE SCALE GENOMIC DNA]</scope>
    <source>
        <strain evidence="13 14">JEL0888</strain>
    </source>
</reference>
<gene>
    <name evidence="13" type="primary">dna2</name>
    <name evidence="13" type="ORF">HK105_200367</name>
</gene>
<accession>A0ABR4NLG6</accession>
<feature type="domain" description="DNA replication factor Dna2 N-terminal" evidence="12">
    <location>
        <begin position="225"/>
        <end position="415"/>
    </location>
</feature>
<feature type="region of interest" description="Disordered" evidence="11">
    <location>
        <begin position="1"/>
        <end position="67"/>
    </location>
</feature>
<evidence type="ECO:0000256" key="10">
    <source>
        <dbReference type="ARBA" id="ARBA00023014"/>
    </source>
</evidence>
<keyword evidence="7" id="KW-0347">Helicase</keyword>
<evidence type="ECO:0000256" key="11">
    <source>
        <dbReference type="SAM" id="MobiDB-lite"/>
    </source>
</evidence>
<proteinExistence type="inferred from homology"/>
<keyword evidence="13" id="KW-0255">Endonuclease</keyword>
<keyword evidence="4" id="KW-0479">Metal-binding</keyword>